<evidence type="ECO:0000256" key="9">
    <source>
        <dbReference type="SAM" id="MobiDB-lite"/>
    </source>
</evidence>
<accession>A0ABS9K6N1</accession>
<dbReference type="InterPro" id="IPR031316">
    <property type="entry name" value="FlgM_C"/>
</dbReference>
<gene>
    <name evidence="11" type="primary">flgM</name>
    <name evidence="11" type="ORF">LZ012_17710</name>
</gene>
<feature type="domain" description="Anti-sigma-28 factor FlgM C-terminal" evidence="10">
    <location>
        <begin position="30"/>
        <end position="79"/>
    </location>
</feature>
<feature type="compositionally biased region" description="Low complexity" evidence="9">
    <location>
        <begin position="18"/>
        <end position="31"/>
    </location>
</feature>
<sequence>MKIDNSYKPASPLPSSRQQTAPPAANAAQDAVSLSSLAGSLQSNDQPPVNSAKIQEIKQAIAEGRFKINPEAIADGLIESARELIGRRQA</sequence>
<evidence type="ECO:0000313" key="11">
    <source>
        <dbReference type="EMBL" id="MCG2578834.1"/>
    </source>
</evidence>
<evidence type="ECO:0000259" key="10">
    <source>
        <dbReference type="Pfam" id="PF04316"/>
    </source>
</evidence>
<keyword evidence="6" id="KW-0804">Transcription</keyword>
<evidence type="ECO:0000256" key="6">
    <source>
        <dbReference type="ARBA" id="ARBA00023163"/>
    </source>
</evidence>
<evidence type="ECO:0000256" key="5">
    <source>
        <dbReference type="ARBA" id="ARBA00023015"/>
    </source>
</evidence>
<comment type="caution">
    <text evidence="11">The sequence shown here is derived from an EMBL/GenBank/DDBJ whole genome shotgun (WGS) entry which is preliminary data.</text>
</comment>
<organism evidence="11 12">
    <name type="scientific">Dechloromonas hankyongensis</name>
    <dbReference type="NCBI Taxonomy" id="2908002"/>
    <lineage>
        <taxon>Bacteria</taxon>
        <taxon>Pseudomonadati</taxon>
        <taxon>Pseudomonadota</taxon>
        <taxon>Betaproteobacteria</taxon>
        <taxon>Rhodocyclales</taxon>
        <taxon>Azonexaceae</taxon>
        <taxon>Dechloromonas</taxon>
    </lineage>
</organism>
<evidence type="ECO:0000313" key="12">
    <source>
        <dbReference type="Proteomes" id="UP001165384"/>
    </source>
</evidence>
<comment type="function">
    <text evidence="7">Responsible for the coupling of flagellin expression to flagellar assembly by preventing expression of the flagellin genes when a component of the middle class of proteins is defective. It negatively regulates flagellar genes by inhibiting the activity of FliA by directly binding to FliA.</text>
</comment>
<reference evidence="11" key="1">
    <citation type="submission" date="2022-01" db="EMBL/GenBank/DDBJ databases">
        <authorList>
            <person name="Jo J.-H."/>
            <person name="Im W.-T."/>
        </authorList>
    </citation>
    <scope>NUCLEOTIDE SEQUENCE</scope>
    <source>
        <strain evidence="11">XY25</strain>
    </source>
</reference>
<protein>
    <recommendedName>
        <fullName evidence="2">Negative regulator of flagellin synthesis</fullName>
    </recommendedName>
    <alternativeName>
        <fullName evidence="8">Anti-sigma-28 factor</fullName>
    </alternativeName>
</protein>
<dbReference type="InterPro" id="IPR035890">
    <property type="entry name" value="Anti-sigma-28_factor_FlgM_sf"/>
</dbReference>
<keyword evidence="4" id="KW-1005">Bacterial flagellum biogenesis</keyword>
<evidence type="ECO:0000256" key="7">
    <source>
        <dbReference type="ARBA" id="ARBA00024739"/>
    </source>
</evidence>
<dbReference type="NCBIfam" id="TIGR03824">
    <property type="entry name" value="FlgM_jcvi"/>
    <property type="match status" value="1"/>
</dbReference>
<evidence type="ECO:0000256" key="4">
    <source>
        <dbReference type="ARBA" id="ARBA00022795"/>
    </source>
</evidence>
<dbReference type="Proteomes" id="UP001165384">
    <property type="component" value="Unassembled WGS sequence"/>
</dbReference>
<comment type="similarity">
    <text evidence="1">Belongs to the FlgM family.</text>
</comment>
<keyword evidence="11" id="KW-0966">Cell projection</keyword>
<keyword evidence="11" id="KW-0969">Cilium</keyword>
<evidence type="ECO:0000256" key="3">
    <source>
        <dbReference type="ARBA" id="ARBA00022491"/>
    </source>
</evidence>
<evidence type="ECO:0000256" key="8">
    <source>
        <dbReference type="ARBA" id="ARBA00030117"/>
    </source>
</evidence>
<keyword evidence="12" id="KW-1185">Reference proteome</keyword>
<keyword evidence="3" id="KW-0678">Repressor</keyword>
<dbReference type="SUPFAM" id="SSF101498">
    <property type="entry name" value="Anti-sigma factor FlgM"/>
    <property type="match status" value="1"/>
</dbReference>
<evidence type="ECO:0000256" key="1">
    <source>
        <dbReference type="ARBA" id="ARBA00005322"/>
    </source>
</evidence>
<keyword evidence="5" id="KW-0805">Transcription regulation</keyword>
<evidence type="ECO:0000256" key="2">
    <source>
        <dbReference type="ARBA" id="ARBA00017823"/>
    </source>
</evidence>
<proteinExistence type="inferred from homology"/>
<name>A0ABS9K6N1_9RHOO</name>
<dbReference type="RefSeq" id="WP_275712225.1">
    <property type="nucleotide sequence ID" value="NZ_JAKLTN010000005.1"/>
</dbReference>
<dbReference type="InterPro" id="IPR007412">
    <property type="entry name" value="FlgM"/>
</dbReference>
<dbReference type="EMBL" id="JAKLTN010000005">
    <property type="protein sequence ID" value="MCG2578834.1"/>
    <property type="molecule type" value="Genomic_DNA"/>
</dbReference>
<feature type="region of interest" description="Disordered" evidence="9">
    <location>
        <begin position="1"/>
        <end position="31"/>
    </location>
</feature>
<keyword evidence="11" id="KW-0282">Flagellum</keyword>
<dbReference type="Pfam" id="PF04316">
    <property type="entry name" value="FlgM"/>
    <property type="match status" value="1"/>
</dbReference>